<protein>
    <submittedName>
        <fullName evidence="3">F420-dependent oxidoreductase, G6PDH family</fullName>
    </submittedName>
</protein>
<dbReference type="InterPro" id="IPR019945">
    <property type="entry name" value="F420_G6P_DH-rel"/>
</dbReference>
<reference evidence="4" key="1">
    <citation type="submission" date="2016-12" db="EMBL/GenBank/DDBJ databases">
        <authorList>
            <person name="Varghese N."/>
            <person name="Submissions S."/>
        </authorList>
    </citation>
    <scope>NUCLEOTIDE SEQUENCE [LARGE SCALE GENOMIC DNA]</scope>
    <source>
        <strain evidence="4">DSM 45599</strain>
    </source>
</reference>
<sequence length="319" mass="34739">MRIGYKLSTEGFGPKEIIRQAVRAEQVGFDFVEMSDHYHPWLDVQGHASFTWTVFGAIAAQTERIGLATGVTCPTVRYHPAIIAQAAATLAIVSDGRFTLGVGAGERLNEHVVGQGFPSARGRHERLREALEIIRLLWSGGYQSYEGKHLQLEDARVFDLPEQPPVIAVAASGPASVAIAADLGDGLFATEPEPGLVEAYRHGGGTGPRYAEVPVAWAPDEQQAVQAAWQTSRWAVTGWKVMSELPNPVNFDAASRTVTEDDIRQQFAVGPDPDTHVQAVRKYVDAGFDHLVLQNAGPDPDGFLDFFRDTLADRLRALS</sequence>
<evidence type="ECO:0000259" key="2">
    <source>
        <dbReference type="Pfam" id="PF00296"/>
    </source>
</evidence>
<accession>A0A1N5WJT2</accession>
<feature type="domain" description="Luciferase-like" evidence="2">
    <location>
        <begin position="6"/>
        <end position="290"/>
    </location>
</feature>
<dbReference type="Pfam" id="PF00296">
    <property type="entry name" value="Bac_luciferase"/>
    <property type="match status" value="1"/>
</dbReference>
<dbReference type="STRING" id="709881.SAMN04489832_2525"/>
<dbReference type="InterPro" id="IPR011251">
    <property type="entry name" value="Luciferase-like_dom"/>
</dbReference>
<keyword evidence="1" id="KW-0560">Oxidoreductase</keyword>
<dbReference type="SUPFAM" id="SSF51679">
    <property type="entry name" value="Bacterial luciferase-like"/>
    <property type="match status" value="1"/>
</dbReference>
<dbReference type="OrthoDB" id="180193at2"/>
<dbReference type="GO" id="GO:0016705">
    <property type="term" value="F:oxidoreductase activity, acting on paired donors, with incorporation or reduction of molecular oxygen"/>
    <property type="evidence" value="ECO:0007669"/>
    <property type="project" value="InterPro"/>
</dbReference>
<evidence type="ECO:0000256" key="1">
    <source>
        <dbReference type="ARBA" id="ARBA00023002"/>
    </source>
</evidence>
<organism evidence="3 4">
    <name type="scientific">Micromonospora cremea</name>
    <dbReference type="NCBI Taxonomy" id="709881"/>
    <lineage>
        <taxon>Bacteria</taxon>
        <taxon>Bacillati</taxon>
        <taxon>Actinomycetota</taxon>
        <taxon>Actinomycetes</taxon>
        <taxon>Micromonosporales</taxon>
        <taxon>Micromonosporaceae</taxon>
        <taxon>Micromonospora</taxon>
    </lineage>
</organism>
<dbReference type="Proteomes" id="UP000185124">
    <property type="component" value="Unassembled WGS sequence"/>
</dbReference>
<keyword evidence="4" id="KW-1185">Reference proteome</keyword>
<dbReference type="InterPro" id="IPR050564">
    <property type="entry name" value="F420-G6PD/mer"/>
</dbReference>
<dbReference type="AlphaFoldDB" id="A0A1N5WJT2"/>
<name>A0A1N5WJT2_9ACTN</name>
<dbReference type="NCBIfam" id="TIGR03557">
    <property type="entry name" value="F420_G6P_family"/>
    <property type="match status" value="1"/>
</dbReference>
<dbReference type="EMBL" id="FSQT01000001">
    <property type="protein sequence ID" value="SIM85493.1"/>
    <property type="molecule type" value="Genomic_DNA"/>
</dbReference>
<dbReference type="PANTHER" id="PTHR43244">
    <property type="match status" value="1"/>
</dbReference>
<dbReference type="Gene3D" id="3.20.20.30">
    <property type="entry name" value="Luciferase-like domain"/>
    <property type="match status" value="1"/>
</dbReference>
<evidence type="ECO:0000313" key="3">
    <source>
        <dbReference type="EMBL" id="SIM85493.1"/>
    </source>
</evidence>
<dbReference type="CDD" id="cd01097">
    <property type="entry name" value="Tetrahydromethanopterin_reductase"/>
    <property type="match status" value="1"/>
</dbReference>
<gene>
    <name evidence="3" type="ORF">SAMN04489832_2525</name>
</gene>
<dbReference type="RefSeq" id="WP_074311513.1">
    <property type="nucleotide sequence ID" value="NZ_FSQT01000001.1"/>
</dbReference>
<dbReference type="PANTHER" id="PTHR43244:SF1">
    <property type="entry name" value="5,10-METHYLENETETRAHYDROMETHANOPTERIN REDUCTASE"/>
    <property type="match status" value="1"/>
</dbReference>
<proteinExistence type="predicted"/>
<dbReference type="InterPro" id="IPR036661">
    <property type="entry name" value="Luciferase-like_sf"/>
</dbReference>
<evidence type="ECO:0000313" key="4">
    <source>
        <dbReference type="Proteomes" id="UP000185124"/>
    </source>
</evidence>